<name>A0A8J7GLL4_9ACTN</name>
<gene>
    <name evidence="1" type="ORF">IW245_005207</name>
</gene>
<evidence type="ECO:0000313" key="2">
    <source>
        <dbReference type="Proteomes" id="UP000622552"/>
    </source>
</evidence>
<keyword evidence="2" id="KW-1185">Reference proteome</keyword>
<protein>
    <submittedName>
        <fullName evidence="1">Uncharacterized protein</fullName>
    </submittedName>
</protein>
<sequence>MLKTSPAQVKELGERIVSFLDSYGPADGDAVLFVDDEGRFGFDAGPDCPAGCRTVMNRAGVDRLMVLHGYLPQDLGRADTRAAFAELIGENAWLS</sequence>
<dbReference type="AlphaFoldDB" id="A0A8J7GLL4"/>
<organism evidence="1 2">
    <name type="scientific">Longispora fulva</name>
    <dbReference type="NCBI Taxonomy" id="619741"/>
    <lineage>
        <taxon>Bacteria</taxon>
        <taxon>Bacillati</taxon>
        <taxon>Actinomycetota</taxon>
        <taxon>Actinomycetes</taxon>
        <taxon>Micromonosporales</taxon>
        <taxon>Micromonosporaceae</taxon>
        <taxon>Longispora</taxon>
    </lineage>
</organism>
<proteinExistence type="predicted"/>
<comment type="caution">
    <text evidence="1">The sequence shown here is derived from an EMBL/GenBank/DDBJ whole genome shotgun (WGS) entry which is preliminary data.</text>
</comment>
<reference evidence="1" key="1">
    <citation type="submission" date="2020-11" db="EMBL/GenBank/DDBJ databases">
        <title>Sequencing the genomes of 1000 actinobacteria strains.</title>
        <authorList>
            <person name="Klenk H.-P."/>
        </authorList>
    </citation>
    <scope>NUCLEOTIDE SEQUENCE</scope>
    <source>
        <strain evidence="1">DSM 45356</strain>
    </source>
</reference>
<evidence type="ECO:0000313" key="1">
    <source>
        <dbReference type="EMBL" id="MBG6139013.1"/>
    </source>
</evidence>
<accession>A0A8J7GLL4</accession>
<dbReference type="Proteomes" id="UP000622552">
    <property type="component" value="Unassembled WGS sequence"/>
</dbReference>
<dbReference type="RefSeq" id="WP_197005709.1">
    <property type="nucleotide sequence ID" value="NZ_BONS01000011.1"/>
</dbReference>
<dbReference type="EMBL" id="JADOUF010000001">
    <property type="protein sequence ID" value="MBG6139013.1"/>
    <property type="molecule type" value="Genomic_DNA"/>
</dbReference>